<name>A0A0F9UJS2_9ZZZZ</name>
<dbReference type="AlphaFoldDB" id="A0A0F9UJS2"/>
<proteinExistence type="predicted"/>
<protein>
    <submittedName>
        <fullName evidence="1">Uncharacterized protein</fullName>
    </submittedName>
</protein>
<sequence length="79" mass="8839">MKGTVSMVKLPSKSKLKITVGEKMQKVKNTGEGTLAFKDDDGKRHDIKAGEVVECNYKTSQDSRLVIESKEIKKKKEVN</sequence>
<accession>A0A0F9UJS2</accession>
<dbReference type="EMBL" id="LAZR01000955">
    <property type="protein sequence ID" value="KKN53823.1"/>
    <property type="molecule type" value="Genomic_DNA"/>
</dbReference>
<comment type="caution">
    <text evidence="1">The sequence shown here is derived from an EMBL/GenBank/DDBJ whole genome shotgun (WGS) entry which is preliminary data.</text>
</comment>
<organism evidence="1">
    <name type="scientific">marine sediment metagenome</name>
    <dbReference type="NCBI Taxonomy" id="412755"/>
    <lineage>
        <taxon>unclassified sequences</taxon>
        <taxon>metagenomes</taxon>
        <taxon>ecological metagenomes</taxon>
    </lineage>
</organism>
<evidence type="ECO:0000313" key="1">
    <source>
        <dbReference type="EMBL" id="KKN53823.1"/>
    </source>
</evidence>
<reference evidence="1" key="1">
    <citation type="journal article" date="2015" name="Nature">
        <title>Complex archaea that bridge the gap between prokaryotes and eukaryotes.</title>
        <authorList>
            <person name="Spang A."/>
            <person name="Saw J.H."/>
            <person name="Jorgensen S.L."/>
            <person name="Zaremba-Niedzwiedzka K."/>
            <person name="Martijn J."/>
            <person name="Lind A.E."/>
            <person name="van Eijk R."/>
            <person name="Schleper C."/>
            <person name="Guy L."/>
            <person name="Ettema T.J."/>
        </authorList>
    </citation>
    <scope>NUCLEOTIDE SEQUENCE</scope>
</reference>
<gene>
    <name evidence="1" type="ORF">LCGC14_0598490</name>
</gene>